<feature type="compositionally biased region" description="Basic residues" evidence="1">
    <location>
        <begin position="327"/>
        <end position="337"/>
    </location>
</feature>
<organism evidence="2">
    <name type="scientific">Euplotes harpa</name>
    <dbReference type="NCBI Taxonomy" id="151035"/>
    <lineage>
        <taxon>Eukaryota</taxon>
        <taxon>Sar</taxon>
        <taxon>Alveolata</taxon>
        <taxon>Ciliophora</taxon>
        <taxon>Intramacronucleata</taxon>
        <taxon>Spirotrichea</taxon>
        <taxon>Hypotrichia</taxon>
        <taxon>Euplotida</taxon>
        <taxon>Euplotidae</taxon>
        <taxon>Euplotes</taxon>
    </lineage>
</organism>
<dbReference type="AlphaFoldDB" id="A0A7S3NDB1"/>
<feature type="region of interest" description="Disordered" evidence="1">
    <location>
        <begin position="311"/>
        <end position="337"/>
    </location>
</feature>
<name>A0A7S3NDB1_9SPIT</name>
<feature type="compositionally biased region" description="Acidic residues" evidence="1">
    <location>
        <begin position="129"/>
        <end position="138"/>
    </location>
</feature>
<feature type="compositionally biased region" description="Acidic residues" evidence="1">
    <location>
        <begin position="177"/>
        <end position="188"/>
    </location>
</feature>
<reference evidence="2" key="1">
    <citation type="submission" date="2021-01" db="EMBL/GenBank/DDBJ databases">
        <authorList>
            <person name="Corre E."/>
            <person name="Pelletier E."/>
            <person name="Niang G."/>
            <person name="Scheremetjew M."/>
            <person name="Finn R."/>
            <person name="Kale V."/>
            <person name="Holt S."/>
            <person name="Cochrane G."/>
            <person name="Meng A."/>
            <person name="Brown T."/>
            <person name="Cohen L."/>
        </authorList>
    </citation>
    <scope>NUCLEOTIDE SEQUENCE</scope>
    <source>
        <strain evidence="2">FSP1.4</strain>
    </source>
</reference>
<feature type="region of interest" description="Disordered" evidence="1">
    <location>
        <begin position="177"/>
        <end position="196"/>
    </location>
</feature>
<evidence type="ECO:0000256" key="1">
    <source>
        <dbReference type="SAM" id="MobiDB-lite"/>
    </source>
</evidence>
<feature type="region of interest" description="Disordered" evidence="1">
    <location>
        <begin position="116"/>
        <end position="145"/>
    </location>
</feature>
<feature type="compositionally biased region" description="Basic and acidic residues" evidence="1">
    <location>
        <begin position="116"/>
        <end position="128"/>
    </location>
</feature>
<dbReference type="EMBL" id="HBII01032454">
    <property type="protein sequence ID" value="CAE0354511.1"/>
    <property type="molecule type" value="Transcribed_RNA"/>
</dbReference>
<evidence type="ECO:0000313" key="2">
    <source>
        <dbReference type="EMBL" id="CAE0354511.1"/>
    </source>
</evidence>
<sequence>MGPLHQISPKARNLELDEIIGGNENIKNDQEKTQELLKDLKTLVKQVTTREKDMKFGLERKGTRGVTPINSLNKTKTNAFNSLNTMVSTTSSGSKRQINKRETREVISQLVNMQREMIRDKSKNKNNYDSDDSESDNEGDNKGDEDVLEHKRGVICLPRVGDLVQNNFHHTDIDNIQEADDDSEAEVEAEPKCPNSEKIFSNNKNCALNMKFFVHSNNGQKHKSKKLNVISPQKLCGFSKVFGSGVKNRLLKQPYVKRTNATISHIKSVSPHPETRNLHIEGANRRVFSGLRVDGHRNNALQPLTIKNSNSRLSKRSSNRSQLRAGSRQKKIKRHSD</sequence>
<accession>A0A7S3NDB1</accession>
<protein>
    <submittedName>
        <fullName evidence="2">Uncharacterized protein</fullName>
    </submittedName>
</protein>
<gene>
    <name evidence="2" type="ORF">EHAR0213_LOCUS13427</name>
</gene>
<proteinExistence type="predicted"/>